<evidence type="ECO:0000313" key="3">
    <source>
        <dbReference type="Proteomes" id="UP000070376"/>
    </source>
</evidence>
<name>A0A133L061_HEYCO</name>
<feature type="transmembrane region" description="Helical" evidence="1">
    <location>
        <begin position="168"/>
        <end position="185"/>
    </location>
</feature>
<gene>
    <name evidence="2" type="ORF">HMPREF3213_00545</name>
</gene>
<feature type="transmembrane region" description="Helical" evidence="1">
    <location>
        <begin position="145"/>
        <end position="162"/>
    </location>
</feature>
<feature type="transmembrane region" description="Helical" evidence="1">
    <location>
        <begin position="298"/>
        <end position="318"/>
    </location>
</feature>
<feature type="transmembrane region" description="Helical" evidence="1">
    <location>
        <begin position="263"/>
        <end position="286"/>
    </location>
</feature>
<feature type="transmembrane region" description="Helical" evidence="1">
    <location>
        <begin position="106"/>
        <end position="124"/>
    </location>
</feature>
<organism evidence="2 3">
    <name type="scientific">Heyndrickxia coagulans</name>
    <name type="common">Weizmannia coagulans</name>
    <dbReference type="NCBI Taxonomy" id="1398"/>
    <lineage>
        <taxon>Bacteria</taxon>
        <taxon>Bacillati</taxon>
        <taxon>Bacillota</taxon>
        <taxon>Bacilli</taxon>
        <taxon>Bacillales</taxon>
        <taxon>Bacillaceae</taxon>
        <taxon>Heyndrickxia</taxon>
    </lineage>
</organism>
<feature type="transmembrane region" description="Helical" evidence="1">
    <location>
        <begin position="12"/>
        <end position="31"/>
    </location>
</feature>
<reference evidence="3" key="1">
    <citation type="submission" date="2016-01" db="EMBL/GenBank/DDBJ databases">
        <authorList>
            <person name="Mitreva M."/>
            <person name="Pepin K.H."/>
            <person name="Mihindukulasuriya K.A."/>
            <person name="Fulton R."/>
            <person name="Fronick C."/>
            <person name="O'Laughlin M."/>
            <person name="Miner T."/>
            <person name="Herter B."/>
            <person name="Rosa B.A."/>
            <person name="Cordes M."/>
            <person name="Tomlinson C."/>
            <person name="Wollam A."/>
            <person name="Palsikar V.B."/>
            <person name="Mardis E.R."/>
            <person name="Wilson R.K."/>
        </authorList>
    </citation>
    <scope>NUCLEOTIDE SEQUENCE [LARGE SCALE GENOMIC DNA]</scope>
    <source>
        <strain evidence="3">GED7749B</strain>
    </source>
</reference>
<evidence type="ECO:0000313" key="2">
    <source>
        <dbReference type="EMBL" id="KWZ85251.1"/>
    </source>
</evidence>
<accession>A0A133L061</accession>
<dbReference type="AlphaFoldDB" id="A0A133L061"/>
<evidence type="ECO:0000256" key="1">
    <source>
        <dbReference type="SAM" id="Phobius"/>
    </source>
</evidence>
<feature type="transmembrane region" description="Helical" evidence="1">
    <location>
        <begin position="78"/>
        <end position="100"/>
    </location>
</feature>
<dbReference type="RefSeq" id="WP_061086462.1">
    <property type="nucleotide sequence ID" value="NZ_KQ955800.1"/>
</dbReference>
<feature type="transmembrane region" description="Helical" evidence="1">
    <location>
        <begin position="43"/>
        <end position="66"/>
    </location>
</feature>
<keyword evidence="1" id="KW-0472">Membrane</keyword>
<keyword evidence="1" id="KW-0812">Transmembrane</keyword>
<protein>
    <submittedName>
        <fullName evidence="2">Uncharacterized protein</fullName>
    </submittedName>
</protein>
<sequence length="350" mass="41106">MKKENSSQVLLLYLILMIGLLIVYFSEYLLPDKYFIDSNTIKYYYTLLNGFSLKITDGFYNTALFYKILGFESIKSRIIEGSINYIIYFVCLLVVFKFIGFNLNKIYNFFLLLIWSVIASIYLGQLTKEIILLLVLTSQLMAFHKNSKIGIVLSIIMTLLYAYFFRKYWFITIFLCTLIFYLLKYGYKVKILYRFLIVFFCMFIIVCVANYYGIYLTDSRTLVNEILESNTKIENPLQNNSIFTDLFNWIYIWFSLLVPIPLLLKYGIIQTAFSLLNIVTVATFLLKIKRHKYSIPESLGFLWSISTVISFSLVQAIFEPDYGSYVKHEVVLIPMLLYIICQKDQKAAQK</sequence>
<dbReference type="PATRIC" id="fig|1398.22.peg.541"/>
<keyword evidence="1" id="KW-1133">Transmembrane helix</keyword>
<proteinExistence type="predicted"/>
<dbReference type="EMBL" id="LRPN01000018">
    <property type="protein sequence ID" value="KWZ85251.1"/>
    <property type="molecule type" value="Genomic_DNA"/>
</dbReference>
<dbReference type="Proteomes" id="UP000070376">
    <property type="component" value="Unassembled WGS sequence"/>
</dbReference>
<comment type="caution">
    <text evidence="2">The sequence shown here is derived from an EMBL/GenBank/DDBJ whole genome shotgun (WGS) entry which is preliminary data.</text>
</comment>
<feature type="transmembrane region" description="Helical" evidence="1">
    <location>
        <begin position="192"/>
        <end position="214"/>
    </location>
</feature>